<accession>A0ACB9QS28</accession>
<gene>
    <name evidence="1" type="ORF">MLD38_017469</name>
</gene>
<evidence type="ECO:0000313" key="2">
    <source>
        <dbReference type="Proteomes" id="UP001057402"/>
    </source>
</evidence>
<reference evidence="2" key="1">
    <citation type="journal article" date="2023" name="Front. Plant Sci.">
        <title>Chromosomal-level genome assembly of Melastoma candidum provides insights into trichome evolution.</title>
        <authorList>
            <person name="Zhong Y."/>
            <person name="Wu W."/>
            <person name="Sun C."/>
            <person name="Zou P."/>
            <person name="Liu Y."/>
            <person name="Dai S."/>
            <person name="Zhou R."/>
        </authorList>
    </citation>
    <scope>NUCLEOTIDE SEQUENCE [LARGE SCALE GENOMIC DNA]</scope>
</reference>
<keyword evidence="2" id="KW-1185">Reference proteome</keyword>
<sequence>MYVTRPLSLYRKSPEALSLPPPEGPSSGYLVLHDEESQNFCCFGICKDRQLYELPFPQNMDLTIQYTESSGDSSTTYLDPVMLIPVLGQPLSSNRYYAIQRRGKRKGQAHATSTDEDKGTCLCFRYVRDRKPAPLDPTNINQQFEIYARENACGFGGFSAKSVLPDGYPPVFLRRKGWRISAKTPRTYELEDAEGVDLSLRKRLPNFDFPADRKHSDVVVVGKWYCPFMFIKDGDVSEQIKSSRYYKMTLEQQWAQVLKVENEGENRREVVVDVGVQGEEVTVGQQGGRGVGLARPGYVADGVVWFEGEGGGSVGLSEGIVERMRWEEGRVGYEGSKEGVMRLRKEEEFTGDGEGWVRFGMYVLVERFVLVRMNGSFVMSYEFRHLHHSRSKWDSI</sequence>
<organism evidence="1 2">
    <name type="scientific">Melastoma candidum</name>
    <dbReference type="NCBI Taxonomy" id="119954"/>
    <lineage>
        <taxon>Eukaryota</taxon>
        <taxon>Viridiplantae</taxon>
        <taxon>Streptophyta</taxon>
        <taxon>Embryophyta</taxon>
        <taxon>Tracheophyta</taxon>
        <taxon>Spermatophyta</taxon>
        <taxon>Magnoliopsida</taxon>
        <taxon>eudicotyledons</taxon>
        <taxon>Gunneridae</taxon>
        <taxon>Pentapetalae</taxon>
        <taxon>rosids</taxon>
        <taxon>malvids</taxon>
        <taxon>Myrtales</taxon>
        <taxon>Melastomataceae</taxon>
        <taxon>Melastomatoideae</taxon>
        <taxon>Melastomateae</taxon>
        <taxon>Melastoma</taxon>
    </lineage>
</organism>
<proteinExistence type="predicted"/>
<dbReference type="EMBL" id="CM042884">
    <property type="protein sequence ID" value="KAI4368972.1"/>
    <property type="molecule type" value="Genomic_DNA"/>
</dbReference>
<protein>
    <submittedName>
        <fullName evidence="1">Uncharacterized protein</fullName>
    </submittedName>
</protein>
<name>A0ACB9QS28_9MYRT</name>
<evidence type="ECO:0000313" key="1">
    <source>
        <dbReference type="EMBL" id="KAI4368972.1"/>
    </source>
</evidence>
<comment type="caution">
    <text evidence="1">The sequence shown here is derived from an EMBL/GenBank/DDBJ whole genome shotgun (WGS) entry which is preliminary data.</text>
</comment>
<dbReference type="Proteomes" id="UP001057402">
    <property type="component" value="Chromosome 5"/>
</dbReference>